<feature type="binding site" evidence="9">
    <location>
        <position position="385"/>
    </location>
    <ligand>
        <name>phosphoenolpyruvate</name>
        <dbReference type="ChEBI" id="CHEBI:58702"/>
    </ligand>
</feature>
<evidence type="ECO:0000256" key="5">
    <source>
        <dbReference type="ARBA" id="ARBA00022605"/>
    </source>
</evidence>
<evidence type="ECO:0000256" key="7">
    <source>
        <dbReference type="ARBA" id="ARBA00023141"/>
    </source>
</evidence>
<dbReference type="GO" id="GO:0005737">
    <property type="term" value="C:cytoplasm"/>
    <property type="evidence" value="ECO:0007669"/>
    <property type="project" value="UniProtKB-SubCell"/>
</dbReference>
<feature type="binding site" evidence="9">
    <location>
        <position position="166"/>
    </location>
    <ligand>
        <name>3-phosphoshikimate</name>
        <dbReference type="ChEBI" id="CHEBI:145989"/>
    </ligand>
</feature>
<dbReference type="InterPro" id="IPR023193">
    <property type="entry name" value="EPSP_synthase_CS"/>
</dbReference>
<evidence type="ECO:0000256" key="2">
    <source>
        <dbReference type="ARBA" id="ARBA00004811"/>
    </source>
</evidence>
<dbReference type="FunFam" id="3.65.10.10:FF:000005">
    <property type="entry name" value="3-phosphoshikimate 1-carboxyvinyltransferase"/>
    <property type="match status" value="1"/>
</dbReference>
<feature type="binding site" evidence="9">
    <location>
        <position position="92"/>
    </location>
    <ligand>
        <name>phosphoenolpyruvate</name>
        <dbReference type="ChEBI" id="CHEBI:58702"/>
    </ligand>
</feature>
<dbReference type="InterPro" id="IPR036968">
    <property type="entry name" value="Enolpyruvate_Tfrase_sf"/>
</dbReference>
<feature type="binding site" evidence="9">
    <location>
        <position position="21"/>
    </location>
    <ligand>
        <name>3-phosphoshikimate</name>
        <dbReference type="ChEBI" id="CHEBI:145989"/>
    </ligand>
</feature>
<dbReference type="AlphaFoldDB" id="A0A369B304"/>
<reference evidence="11 12" key="1">
    <citation type="submission" date="2017-05" db="EMBL/GenBank/DDBJ databases">
        <title>Vagococcus spp. assemblies.</title>
        <authorList>
            <person name="Gulvik C.A."/>
        </authorList>
    </citation>
    <scope>NUCLEOTIDE SEQUENCE [LARGE SCALE GENOMIC DNA]</scope>
    <source>
        <strain evidence="11 12">NCFB 2497</strain>
    </source>
</reference>
<evidence type="ECO:0000256" key="6">
    <source>
        <dbReference type="ARBA" id="ARBA00022679"/>
    </source>
</evidence>
<dbReference type="CDD" id="cd01556">
    <property type="entry name" value="EPSP_synthase"/>
    <property type="match status" value="1"/>
</dbReference>
<name>A0A369B304_9ENTE</name>
<sequence length="429" mass="46118">MKLKTNIKSLKGSLSVPGDKSISHRSIMFGSLAQGTTRISHFLRADDCLDTLKIFREMGIKIEDDGQVITVHGNGMKGLKNPEKVLDVGNSGTTIRLLMGILAGQDFDVTITGDSSIQKRPMNRVMLPLREMGVSIEGNQDTEFPPISIKGGASISPIQYQLPVASAQVKSALLFASLFADGETTLIEKENTRNHTEVMIKQFGGEIEVNGKEIKIKGNQTFTGQDIVVPGDISSAAFFLVAGLIVPNSRIVLKNVGLSQTRTGIIDVIKNMGGNIEVTDVDKINESGTITVSSSELVGTEISGDIIPRLIDEIPIIALLATQATGQTVIKDAEELRVKETDRIKAVADELNKLGATITPTEDGLIIEGNATLKGNTVTSYGDHRIGMMLQIAALLVEDGDVILEKSEAVSVSYPNFFDDLDVLVSDKK</sequence>
<dbReference type="GeneID" id="63145148"/>
<feature type="binding site" evidence="9">
    <location>
        <position position="339"/>
    </location>
    <ligand>
        <name>3-phosphoshikimate</name>
        <dbReference type="ChEBI" id="CHEBI:145989"/>
    </ligand>
</feature>
<dbReference type="GO" id="GO:0009073">
    <property type="term" value="P:aromatic amino acid family biosynthetic process"/>
    <property type="evidence" value="ECO:0007669"/>
    <property type="project" value="UniProtKB-KW"/>
</dbReference>
<comment type="subunit">
    <text evidence="9">Monomer.</text>
</comment>
<keyword evidence="12" id="KW-1185">Reference proteome</keyword>
<dbReference type="OrthoDB" id="9809920at2"/>
<dbReference type="EMBL" id="NGJX01000002">
    <property type="protein sequence ID" value="RSU04298.1"/>
    <property type="molecule type" value="Genomic_DNA"/>
</dbReference>
<organism evidence="11 12">
    <name type="scientific">Vagococcus fluvialis</name>
    <dbReference type="NCBI Taxonomy" id="2738"/>
    <lineage>
        <taxon>Bacteria</taxon>
        <taxon>Bacillati</taxon>
        <taxon>Bacillota</taxon>
        <taxon>Bacilli</taxon>
        <taxon>Lactobacillales</taxon>
        <taxon>Enterococcaceae</taxon>
        <taxon>Vagococcus</taxon>
    </lineage>
</organism>
<dbReference type="SUPFAM" id="SSF55205">
    <property type="entry name" value="EPT/RTPC-like"/>
    <property type="match status" value="1"/>
</dbReference>
<dbReference type="EC" id="2.5.1.19" evidence="9"/>
<feature type="binding site" evidence="9">
    <location>
        <position position="168"/>
    </location>
    <ligand>
        <name>phosphoenolpyruvate</name>
        <dbReference type="ChEBI" id="CHEBI:58702"/>
    </ligand>
</feature>
<comment type="pathway">
    <text evidence="2 9">Metabolic intermediate biosynthesis; chorismate biosynthesis; chorismate from D-erythrose 4-phosphate and phosphoenolpyruvate: step 6/7.</text>
</comment>
<comment type="caution">
    <text evidence="11">The sequence shown here is derived from an EMBL/GenBank/DDBJ whole genome shotgun (WGS) entry which is preliminary data.</text>
</comment>
<comment type="subcellular location">
    <subcellularLocation>
        <location evidence="9">Cytoplasm</location>
    </subcellularLocation>
</comment>
<dbReference type="NCBIfam" id="TIGR01356">
    <property type="entry name" value="aroA"/>
    <property type="match status" value="1"/>
</dbReference>
<dbReference type="Gene3D" id="3.65.10.10">
    <property type="entry name" value="Enolpyruvate transferase domain"/>
    <property type="match status" value="2"/>
</dbReference>
<feature type="domain" description="Enolpyruvate transferase" evidence="10">
    <location>
        <begin position="6"/>
        <end position="421"/>
    </location>
</feature>
<dbReference type="RefSeq" id="WP_114288486.1">
    <property type="nucleotide sequence ID" value="NZ_CP081470.1"/>
</dbReference>
<gene>
    <name evidence="9" type="primary">aroA</name>
    <name evidence="11" type="ORF">CBF32_02665</name>
</gene>
<dbReference type="GO" id="GO:0008652">
    <property type="term" value="P:amino acid biosynthetic process"/>
    <property type="evidence" value="ECO:0007669"/>
    <property type="project" value="UniProtKB-KW"/>
</dbReference>
<comment type="caution">
    <text evidence="9">Lacks conserved residue(s) required for the propagation of feature annotation.</text>
</comment>
<feature type="binding site" evidence="9">
    <location>
        <position position="20"/>
    </location>
    <ligand>
        <name>3-phosphoshikimate</name>
        <dbReference type="ChEBI" id="CHEBI:145989"/>
    </ligand>
</feature>
<dbReference type="PROSITE" id="PS00885">
    <property type="entry name" value="EPSP_SYNTHASE_2"/>
    <property type="match status" value="1"/>
</dbReference>
<comment type="similarity">
    <text evidence="3 9">Belongs to the EPSP synthase family.</text>
</comment>
<dbReference type="InterPro" id="IPR006264">
    <property type="entry name" value="EPSP_synthase"/>
</dbReference>
<comment type="catalytic activity">
    <reaction evidence="8">
        <text>3-phosphoshikimate + phosphoenolpyruvate = 5-O-(1-carboxyvinyl)-3-phosphoshikimate + phosphate</text>
        <dbReference type="Rhea" id="RHEA:21256"/>
        <dbReference type="ChEBI" id="CHEBI:43474"/>
        <dbReference type="ChEBI" id="CHEBI:57701"/>
        <dbReference type="ChEBI" id="CHEBI:58702"/>
        <dbReference type="ChEBI" id="CHEBI:145989"/>
        <dbReference type="EC" id="2.5.1.19"/>
    </reaction>
    <physiologicalReaction direction="left-to-right" evidence="8">
        <dbReference type="Rhea" id="RHEA:21257"/>
    </physiologicalReaction>
</comment>
<feature type="active site" description="Proton acceptor" evidence="9">
    <location>
        <position position="312"/>
    </location>
</feature>
<protein>
    <recommendedName>
        <fullName evidence="9">3-phosphoshikimate 1-carboxyvinyltransferase</fullName>
        <ecNumber evidence="9">2.5.1.19</ecNumber>
    </recommendedName>
    <alternativeName>
        <fullName evidence="9">5-enolpyruvylshikimate-3-phosphate synthase</fullName>
        <shortName evidence="9">EPSP synthase</shortName>
        <shortName evidence="9">EPSPS</shortName>
    </alternativeName>
</protein>
<dbReference type="Proteomes" id="UP000288197">
    <property type="component" value="Unassembled WGS sequence"/>
</dbReference>
<keyword evidence="7 9" id="KW-0057">Aromatic amino acid biosynthesis</keyword>
<evidence type="ECO:0000256" key="4">
    <source>
        <dbReference type="ARBA" id="ARBA00022490"/>
    </source>
</evidence>
<dbReference type="InterPro" id="IPR013792">
    <property type="entry name" value="RNA3'P_cycl/enolpyr_Trfase_a/b"/>
</dbReference>
<keyword evidence="4 9" id="KW-0963">Cytoplasm</keyword>
<feature type="binding site" evidence="9">
    <location>
        <position position="25"/>
    </location>
    <ligand>
        <name>3-phosphoshikimate</name>
        <dbReference type="ChEBI" id="CHEBI:145989"/>
    </ligand>
</feature>
<dbReference type="PROSITE" id="PS00104">
    <property type="entry name" value="EPSP_SYNTHASE_1"/>
    <property type="match status" value="1"/>
</dbReference>
<comment type="function">
    <text evidence="1 9">Catalyzes the transfer of the enolpyruvyl moiety of phosphoenolpyruvate (PEP) to the 5-hydroxyl of shikimate-3-phosphate (S3P) to produce enolpyruvyl shikimate-3-phosphate and inorganic phosphate.</text>
</comment>
<feature type="binding site" evidence="9">
    <location>
        <position position="20"/>
    </location>
    <ligand>
        <name>phosphoenolpyruvate</name>
        <dbReference type="ChEBI" id="CHEBI:58702"/>
    </ligand>
</feature>
<evidence type="ECO:0000259" key="10">
    <source>
        <dbReference type="Pfam" id="PF00275"/>
    </source>
</evidence>
<keyword evidence="5 9" id="KW-0028">Amino-acid biosynthesis</keyword>
<feature type="binding site" evidence="9">
    <location>
        <position position="343"/>
    </location>
    <ligand>
        <name>phosphoenolpyruvate</name>
        <dbReference type="ChEBI" id="CHEBI:58702"/>
    </ligand>
</feature>
<dbReference type="FunFam" id="3.65.10.10:FF:000006">
    <property type="entry name" value="3-phosphoshikimate 1-carboxyvinyltransferase"/>
    <property type="match status" value="1"/>
</dbReference>
<evidence type="ECO:0000256" key="3">
    <source>
        <dbReference type="ARBA" id="ARBA00009948"/>
    </source>
</evidence>
<dbReference type="Pfam" id="PF00275">
    <property type="entry name" value="EPSP_synthase"/>
    <property type="match status" value="1"/>
</dbReference>
<feature type="binding site" evidence="9">
    <location>
        <position position="168"/>
    </location>
    <ligand>
        <name>3-phosphoshikimate</name>
        <dbReference type="ChEBI" id="CHEBI:145989"/>
    </ligand>
</feature>
<proteinExistence type="inferred from homology"/>
<dbReference type="UniPathway" id="UPA00053">
    <property type="reaction ID" value="UER00089"/>
</dbReference>
<dbReference type="HAMAP" id="MF_00210">
    <property type="entry name" value="EPSP_synth"/>
    <property type="match status" value="1"/>
</dbReference>
<accession>A0A369B304</accession>
<dbReference type="GO" id="GO:0003866">
    <property type="term" value="F:3-phosphoshikimate 1-carboxyvinyltransferase activity"/>
    <property type="evidence" value="ECO:0007669"/>
    <property type="project" value="UniProtKB-UniRule"/>
</dbReference>
<dbReference type="PANTHER" id="PTHR21090">
    <property type="entry name" value="AROM/DEHYDROQUINATE SYNTHASE"/>
    <property type="match status" value="1"/>
</dbReference>
<feature type="binding site" evidence="9">
    <location>
        <position position="312"/>
    </location>
    <ligand>
        <name>3-phosphoshikimate</name>
        <dbReference type="ChEBI" id="CHEBI:145989"/>
    </ligand>
</feature>
<keyword evidence="6 9" id="KW-0808">Transferase</keyword>
<dbReference type="GO" id="GO:0009423">
    <property type="term" value="P:chorismate biosynthetic process"/>
    <property type="evidence" value="ECO:0007669"/>
    <property type="project" value="UniProtKB-UniRule"/>
</dbReference>
<evidence type="ECO:0000256" key="8">
    <source>
        <dbReference type="ARBA" id="ARBA00044633"/>
    </source>
</evidence>
<evidence type="ECO:0000313" key="11">
    <source>
        <dbReference type="EMBL" id="RSU04298.1"/>
    </source>
</evidence>
<evidence type="ECO:0000313" key="12">
    <source>
        <dbReference type="Proteomes" id="UP000288197"/>
    </source>
</evidence>
<dbReference type="InterPro" id="IPR001986">
    <property type="entry name" value="Enolpyruvate_Tfrase_dom"/>
</dbReference>
<dbReference type="PANTHER" id="PTHR21090:SF5">
    <property type="entry name" value="PENTAFUNCTIONAL AROM POLYPEPTIDE"/>
    <property type="match status" value="1"/>
</dbReference>
<feature type="binding site" evidence="9">
    <location>
        <position position="120"/>
    </location>
    <ligand>
        <name>phosphoenolpyruvate</name>
        <dbReference type="ChEBI" id="CHEBI:58702"/>
    </ligand>
</feature>
<dbReference type="PIRSF" id="PIRSF000505">
    <property type="entry name" value="EPSPS"/>
    <property type="match status" value="1"/>
</dbReference>
<evidence type="ECO:0000256" key="1">
    <source>
        <dbReference type="ARBA" id="ARBA00002174"/>
    </source>
</evidence>
<evidence type="ECO:0000256" key="9">
    <source>
        <dbReference type="HAMAP-Rule" id="MF_00210"/>
    </source>
</evidence>